<dbReference type="EMBL" id="CP032819">
    <property type="protein sequence ID" value="AZS29482.1"/>
    <property type="molecule type" value="Genomic_DNA"/>
</dbReference>
<organism evidence="4 5">
    <name type="scientific">Butyricimonas faecalis</name>
    <dbReference type="NCBI Taxonomy" id="2093856"/>
    <lineage>
        <taxon>Bacteria</taxon>
        <taxon>Pseudomonadati</taxon>
        <taxon>Bacteroidota</taxon>
        <taxon>Bacteroidia</taxon>
        <taxon>Bacteroidales</taxon>
        <taxon>Odoribacteraceae</taxon>
        <taxon>Butyricimonas</taxon>
    </lineage>
</organism>
<accession>A0A3Q9IN83</accession>
<evidence type="ECO:0000259" key="3">
    <source>
        <dbReference type="Pfam" id="PF00881"/>
    </source>
</evidence>
<evidence type="ECO:0000313" key="4">
    <source>
        <dbReference type="EMBL" id="AZS29482.1"/>
    </source>
</evidence>
<dbReference type="AlphaFoldDB" id="A0A3Q9IN83"/>
<dbReference type="CDD" id="cd02062">
    <property type="entry name" value="Nitro_FMN_reductase"/>
    <property type="match status" value="1"/>
</dbReference>
<dbReference type="InterPro" id="IPR029479">
    <property type="entry name" value="Nitroreductase"/>
</dbReference>
<sequence>MLKELLLKNRSYRRFVQDVRITREELTEWVGLTRYCASGRNAQALKYKVVADAGLCDKVFPNLAWAGYLKDWDGPEEGERPAAYLIQLLDTSIVENCLCDDGIQAQTILLGAVEKGYGGCIIKAFKNESLREVLQLPEHLKIMYVIALGKPKETVVLEEMRDGDYKYWREADGSHHVPKRALDELVIL</sequence>
<comment type="similarity">
    <text evidence="1">Belongs to the nitroreductase family.</text>
</comment>
<evidence type="ECO:0000256" key="1">
    <source>
        <dbReference type="ARBA" id="ARBA00007118"/>
    </source>
</evidence>
<protein>
    <submittedName>
        <fullName evidence="4">Nitroreductase</fullName>
    </submittedName>
</protein>
<dbReference type="KEGG" id="buy:D8S85_07825"/>
<dbReference type="RefSeq" id="WP_106480211.1">
    <property type="nucleotide sequence ID" value="NZ_CP032819.1"/>
</dbReference>
<evidence type="ECO:0000256" key="2">
    <source>
        <dbReference type="ARBA" id="ARBA00023002"/>
    </source>
</evidence>
<dbReference type="GO" id="GO:0016491">
    <property type="term" value="F:oxidoreductase activity"/>
    <property type="evidence" value="ECO:0007669"/>
    <property type="project" value="UniProtKB-KW"/>
</dbReference>
<keyword evidence="2" id="KW-0560">Oxidoreductase</keyword>
<feature type="domain" description="Nitroreductase" evidence="3">
    <location>
        <begin position="102"/>
        <end position="150"/>
    </location>
</feature>
<dbReference type="InterPro" id="IPR023312">
    <property type="entry name" value="Put_nitroreductase_C_bac"/>
</dbReference>
<dbReference type="SUPFAM" id="SSF55469">
    <property type="entry name" value="FMN-dependent nitroreductase-like"/>
    <property type="match status" value="1"/>
</dbReference>
<keyword evidence="5" id="KW-1185">Reference proteome</keyword>
<dbReference type="PANTHER" id="PTHR43673:SF10">
    <property type="entry name" value="NADH DEHYDROGENASE_NAD(P)H NITROREDUCTASE XCC3605-RELATED"/>
    <property type="match status" value="1"/>
</dbReference>
<dbReference type="Gene3D" id="2.20.180.10">
    <property type="entry name" value="putative fmn-dependent nitroreductase like domains"/>
    <property type="match status" value="1"/>
</dbReference>
<dbReference type="Gene3D" id="3.40.109.10">
    <property type="entry name" value="NADH Oxidase"/>
    <property type="match status" value="1"/>
</dbReference>
<proteinExistence type="inferred from homology"/>
<dbReference type="InterPro" id="IPR000415">
    <property type="entry name" value="Nitroreductase-like"/>
</dbReference>
<reference evidence="4 5" key="1">
    <citation type="submission" date="2018-10" db="EMBL/GenBank/DDBJ databases">
        <title>Butyricimonas faecalis sp. nov., isolated from human faeces and emended description of the genus Butyricimonas.</title>
        <authorList>
            <person name="Le Roy T."/>
            <person name="Van der Smissen P."/>
            <person name="Paquot A."/>
            <person name="Delzenne N."/>
            <person name="Muccioli G."/>
            <person name="Collet J.-F."/>
            <person name="Cani P.D."/>
        </authorList>
    </citation>
    <scope>NUCLEOTIDE SEQUENCE [LARGE SCALE GENOMIC DNA]</scope>
    <source>
        <strain evidence="4 5">H184</strain>
    </source>
</reference>
<name>A0A3Q9IN83_9BACT</name>
<gene>
    <name evidence="4" type="ORF">D8S85_07825</name>
</gene>
<dbReference type="OrthoDB" id="9804207at2"/>
<dbReference type="Proteomes" id="UP000270673">
    <property type="component" value="Chromosome"/>
</dbReference>
<evidence type="ECO:0000313" key="5">
    <source>
        <dbReference type="Proteomes" id="UP000270673"/>
    </source>
</evidence>
<dbReference type="PANTHER" id="PTHR43673">
    <property type="entry name" value="NAD(P)H NITROREDUCTASE YDGI-RELATED"/>
    <property type="match status" value="1"/>
</dbReference>
<dbReference type="Pfam" id="PF00881">
    <property type="entry name" value="Nitroreductase"/>
    <property type="match status" value="1"/>
</dbReference>